<dbReference type="EMBL" id="JBHSGK010000007">
    <property type="protein sequence ID" value="MFC4736634.1"/>
    <property type="molecule type" value="Genomic_DNA"/>
</dbReference>
<dbReference type="InterPro" id="IPR000073">
    <property type="entry name" value="AB_hydrolase_1"/>
</dbReference>
<accession>A0ABV9NYL1</accession>
<protein>
    <submittedName>
        <fullName evidence="3">Alpha/beta fold hydrolase</fullName>
    </submittedName>
</protein>
<dbReference type="Proteomes" id="UP001595896">
    <property type="component" value="Unassembled WGS sequence"/>
</dbReference>
<feature type="domain" description="AB hydrolase-1" evidence="2">
    <location>
        <begin position="20"/>
        <end position="252"/>
    </location>
</feature>
<evidence type="ECO:0000313" key="4">
    <source>
        <dbReference type="Proteomes" id="UP001595896"/>
    </source>
</evidence>
<dbReference type="PANTHER" id="PTHR43039">
    <property type="entry name" value="ESTERASE-RELATED"/>
    <property type="match status" value="1"/>
</dbReference>
<keyword evidence="3" id="KW-0378">Hydrolase</keyword>
<dbReference type="SUPFAM" id="SSF53474">
    <property type="entry name" value="alpha/beta-Hydrolases"/>
    <property type="match status" value="1"/>
</dbReference>
<keyword evidence="4" id="KW-1185">Reference proteome</keyword>
<name>A0ABV9NYL1_9BACI</name>
<dbReference type="InterPro" id="IPR029058">
    <property type="entry name" value="AB_hydrolase_fold"/>
</dbReference>
<comment type="similarity">
    <text evidence="1">Belongs to the AB hydrolase superfamily.</text>
</comment>
<organism evidence="3 4">
    <name type="scientific">Bacillus daqingensis</name>
    <dbReference type="NCBI Taxonomy" id="872396"/>
    <lineage>
        <taxon>Bacteria</taxon>
        <taxon>Bacillati</taxon>
        <taxon>Bacillota</taxon>
        <taxon>Bacilli</taxon>
        <taxon>Bacillales</taxon>
        <taxon>Bacillaceae</taxon>
        <taxon>Bacillus</taxon>
    </lineage>
</organism>
<evidence type="ECO:0000259" key="2">
    <source>
        <dbReference type="Pfam" id="PF00561"/>
    </source>
</evidence>
<proteinExistence type="inferred from homology"/>
<evidence type="ECO:0000256" key="1">
    <source>
        <dbReference type="ARBA" id="ARBA00008645"/>
    </source>
</evidence>
<dbReference type="Pfam" id="PF00561">
    <property type="entry name" value="Abhydrolase_1"/>
    <property type="match status" value="1"/>
</dbReference>
<gene>
    <name evidence="3" type="ORF">ACFO4L_08580</name>
</gene>
<dbReference type="Gene3D" id="3.40.50.1820">
    <property type="entry name" value="alpha/beta hydrolase"/>
    <property type="match status" value="1"/>
</dbReference>
<dbReference type="GO" id="GO:0016787">
    <property type="term" value="F:hydrolase activity"/>
    <property type="evidence" value="ECO:0007669"/>
    <property type="project" value="UniProtKB-KW"/>
</dbReference>
<dbReference type="PRINTS" id="PR00111">
    <property type="entry name" value="ABHYDROLASE"/>
</dbReference>
<dbReference type="RefSeq" id="WP_377909270.1">
    <property type="nucleotide sequence ID" value="NZ_JBHSGK010000007.1"/>
</dbReference>
<comment type="caution">
    <text evidence="3">The sequence shown here is derived from an EMBL/GenBank/DDBJ whole genome shotgun (WGS) entry which is preliminary data.</text>
</comment>
<sequence>MALSTYKQNNVHEYGDGMETLVLAHGFGTDQQVWQQMIPALSQAYRVITFDYTGAGSSDLSAYDPVRYSSESGYAEDIIAILDERQLTNVHFIGHSVSGMIGAEAAIERPDLFQTLTMIGPSAHYLNDGAYYGGFEKDEIDELLTLMERNYKEWAKMLAPVAMGPANPDRLTAEFEERLNRNNATITRQFAEVTFQIDMRGRVGELHKPVLILQGQEDTISPLKAVEFIHEQLADSELILLEATGHNPHLSAPDEVSNHILRFVKAHEAGSDR</sequence>
<reference evidence="4" key="1">
    <citation type="journal article" date="2019" name="Int. J. Syst. Evol. Microbiol.">
        <title>The Global Catalogue of Microorganisms (GCM) 10K type strain sequencing project: providing services to taxonomists for standard genome sequencing and annotation.</title>
        <authorList>
            <consortium name="The Broad Institute Genomics Platform"/>
            <consortium name="The Broad Institute Genome Sequencing Center for Infectious Disease"/>
            <person name="Wu L."/>
            <person name="Ma J."/>
        </authorList>
    </citation>
    <scope>NUCLEOTIDE SEQUENCE [LARGE SCALE GENOMIC DNA]</scope>
    <source>
        <strain evidence="4">JCM 12165</strain>
    </source>
</reference>
<evidence type="ECO:0000313" key="3">
    <source>
        <dbReference type="EMBL" id="MFC4736634.1"/>
    </source>
</evidence>